<dbReference type="EMBL" id="CM000914">
    <property type="protein sequence ID" value="EFG04924.2"/>
    <property type="molecule type" value="Genomic_DNA"/>
</dbReference>
<evidence type="ECO:0000313" key="2">
    <source>
        <dbReference type="Proteomes" id="UP000002357"/>
    </source>
</evidence>
<dbReference type="InterPro" id="IPR016084">
    <property type="entry name" value="Haem_Oase-like_multi-hlx"/>
</dbReference>
<dbReference type="Proteomes" id="UP000002357">
    <property type="component" value="Plasmid pSCL4"/>
</dbReference>
<organism evidence="1 2">
    <name type="scientific">Streptomyces clavuligerus</name>
    <dbReference type="NCBI Taxonomy" id="1901"/>
    <lineage>
        <taxon>Bacteria</taxon>
        <taxon>Bacillati</taxon>
        <taxon>Actinomycetota</taxon>
        <taxon>Actinomycetes</taxon>
        <taxon>Kitasatosporales</taxon>
        <taxon>Streptomycetaceae</taxon>
        <taxon>Streptomyces</taxon>
    </lineage>
</organism>
<dbReference type="GeneID" id="93734501"/>
<proteinExistence type="predicted"/>
<keyword evidence="2" id="KW-1185">Reference proteome</keyword>
<keyword evidence="1" id="KW-0614">Plasmid</keyword>
<protein>
    <submittedName>
        <fullName evidence="1">Uncharacterized protein</fullName>
    </submittedName>
</protein>
<dbReference type="eggNOG" id="COG2072">
    <property type="taxonomic scope" value="Bacteria"/>
</dbReference>
<reference evidence="1 2" key="1">
    <citation type="journal article" date="2010" name="Genome Biol. Evol.">
        <title>The sequence of a 1.8-mb bacterial linear plasmid reveals a rich evolutionary reservoir of secondary metabolic pathways.</title>
        <authorList>
            <person name="Medema M.H."/>
            <person name="Trefzer A."/>
            <person name="Kovalchuk A."/>
            <person name="van den Berg M."/>
            <person name="Mueller U."/>
            <person name="Heijne W."/>
            <person name="Wu L."/>
            <person name="Alam M.T."/>
            <person name="Ronning C.M."/>
            <person name="Nierman W.C."/>
            <person name="Bovenberg R.A.L."/>
            <person name="Breitling R."/>
            <person name="Takano E."/>
        </authorList>
    </citation>
    <scope>NUCLEOTIDE SEQUENCE [LARGE SCALE GENOMIC DNA]</scope>
    <source>
        <strain evidence="2">ATCC 27064 / DSM 738 / JCM 4710 / NBRC 13307 / NCIMB 12785 / NRRL 3585 / VKM Ac-602</strain>
        <plasmid evidence="1">pSCL4</plasmid>
    </source>
</reference>
<dbReference type="AlphaFoldDB" id="B5GLR5"/>
<gene>
    <name evidence="1" type="ORF">SCLAV_p1442</name>
</gene>
<sequence length="232" mass="25704">MRSVLAHIAQHSERLARHPFLLGLADSLRDPVRRMDFAPCFAPFVMGFADINTLGLRDESADDDPLQHLINEHTREDDHHWPLYLDDLATLGLTTPADPVDTIRALWSEETLRTREAVYTIMDLARTTTPPLRLALVEAVEATGAVLWDAFLKAAADYTAATGRPLRYFGGEHAALETGHAMGADDIDRELSGIDLGADRPRALTITDTVFDRISGMLDDFHAYGGPSRTER</sequence>
<dbReference type="Gene3D" id="1.20.910.10">
    <property type="entry name" value="Heme oxygenase-like"/>
    <property type="match status" value="1"/>
</dbReference>
<geneLocation type="plasmid" evidence="1 2">
    <name>pSCL4</name>
</geneLocation>
<evidence type="ECO:0000313" key="1">
    <source>
        <dbReference type="EMBL" id="EFG04924.2"/>
    </source>
</evidence>
<dbReference type="RefSeq" id="WP_003952657.1">
    <property type="nucleotide sequence ID" value="NZ_CM000914.1"/>
</dbReference>
<accession>B5GLR5</accession>
<name>B5GLR5_STRCL</name>
<dbReference type="OrthoDB" id="4653716at2"/>